<organism evidence="2 3">
    <name type="scientific">Brassica cretica</name>
    <name type="common">Mustard</name>
    <dbReference type="NCBI Taxonomy" id="69181"/>
    <lineage>
        <taxon>Eukaryota</taxon>
        <taxon>Viridiplantae</taxon>
        <taxon>Streptophyta</taxon>
        <taxon>Embryophyta</taxon>
        <taxon>Tracheophyta</taxon>
        <taxon>Spermatophyta</taxon>
        <taxon>Magnoliopsida</taxon>
        <taxon>eudicotyledons</taxon>
        <taxon>Gunneridae</taxon>
        <taxon>Pentapetalae</taxon>
        <taxon>rosids</taxon>
        <taxon>malvids</taxon>
        <taxon>Brassicales</taxon>
        <taxon>Brassicaceae</taxon>
        <taxon>Brassiceae</taxon>
        <taxon>Brassica</taxon>
    </lineage>
</organism>
<protein>
    <recommendedName>
        <fullName evidence="4">Shugoshin C-terminal domain-containing protein</fullName>
    </recommendedName>
</protein>
<evidence type="ECO:0008006" key="4">
    <source>
        <dbReference type="Google" id="ProtNLM"/>
    </source>
</evidence>
<accession>A0ABQ7BXJ0</accession>
<evidence type="ECO:0000256" key="1">
    <source>
        <dbReference type="SAM" id="MobiDB-lite"/>
    </source>
</evidence>
<feature type="region of interest" description="Disordered" evidence="1">
    <location>
        <begin position="1"/>
        <end position="117"/>
    </location>
</feature>
<proteinExistence type="predicted"/>
<sequence length="117" mass="12445">MPDGSGVAPEIAGVSEDEAEHSQEDVEAPSSYHPSSDRLERQVARRSSFCASRSASADKAASGLPLIPILDSDNEGIPGGRVSSVPLSPHLQDNSVAVSRKRRRSLKAVMHEPSRSK</sequence>
<keyword evidence="3" id="KW-1185">Reference proteome</keyword>
<feature type="compositionally biased region" description="Low complexity" evidence="1">
    <location>
        <begin position="45"/>
        <end position="62"/>
    </location>
</feature>
<gene>
    <name evidence="2" type="ORF">DY000_02007509</name>
</gene>
<evidence type="ECO:0000313" key="3">
    <source>
        <dbReference type="Proteomes" id="UP000266723"/>
    </source>
</evidence>
<reference evidence="2 3" key="1">
    <citation type="journal article" date="2020" name="BMC Genomics">
        <title>Intraspecific diversification of the crop wild relative Brassica cretica Lam. using demographic model selection.</title>
        <authorList>
            <person name="Kioukis A."/>
            <person name="Michalopoulou V.A."/>
            <person name="Briers L."/>
            <person name="Pirintsos S."/>
            <person name="Studholme D.J."/>
            <person name="Pavlidis P."/>
            <person name="Sarris P.F."/>
        </authorList>
    </citation>
    <scope>NUCLEOTIDE SEQUENCE [LARGE SCALE GENOMIC DNA]</scope>
    <source>
        <strain evidence="3">cv. PFS-1207/04</strain>
    </source>
</reference>
<comment type="caution">
    <text evidence="2">The sequence shown here is derived from an EMBL/GenBank/DDBJ whole genome shotgun (WGS) entry which is preliminary data.</text>
</comment>
<evidence type="ECO:0000313" key="2">
    <source>
        <dbReference type="EMBL" id="KAF3544229.1"/>
    </source>
</evidence>
<dbReference type="Proteomes" id="UP000266723">
    <property type="component" value="Unassembled WGS sequence"/>
</dbReference>
<dbReference type="EMBL" id="QGKV02000832">
    <property type="protein sequence ID" value="KAF3544229.1"/>
    <property type="molecule type" value="Genomic_DNA"/>
</dbReference>
<name>A0ABQ7BXJ0_BRACR</name>